<dbReference type="CDD" id="cd03593">
    <property type="entry name" value="CLECT_NK_receptors_like"/>
    <property type="match status" value="1"/>
</dbReference>
<dbReference type="PANTHER" id="PTHR45710">
    <property type="entry name" value="C-TYPE LECTIN DOMAIN-CONTAINING PROTEIN 180"/>
    <property type="match status" value="1"/>
</dbReference>
<dbReference type="GeneTree" id="ENSGT00940000162705"/>
<dbReference type="SMART" id="SM00034">
    <property type="entry name" value="CLECT"/>
    <property type="match status" value="1"/>
</dbReference>
<dbReference type="Gene3D" id="3.10.100.10">
    <property type="entry name" value="Mannose-Binding Protein A, subunit A"/>
    <property type="match status" value="1"/>
</dbReference>
<dbReference type="Pfam" id="PF00059">
    <property type="entry name" value="Lectin_C"/>
    <property type="match status" value="1"/>
</dbReference>
<evidence type="ECO:0000313" key="5">
    <source>
        <dbReference type="Proteomes" id="UP000472274"/>
    </source>
</evidence>
<dbReference type="InterPro" id="IPR001304">
    <property type="entry name" value="C-type_lectin-like"/>
</dbReference>
<dbReference type="GO" id="GO:0005886">
    <property type="term" value="C:plasma membrane"/>
    <property type="evidence" value="ECO:0007669"/>
    <property type="project" value="UniProtKB-SubCell"/>
</dbReference>
<name>A0A674J189_9SAUR</name>
<organism evidence="4 5">
    <name type="scientific">Terrapene triunguis</name>
    <name type="common">Three-toed box turtle</name>
    <dbReference type="NCBI Taxonomy" id="2587831"/>
    <lineage>
        <taxon>Eukaryota</taxon>
        <taxon>Metazoa</taxon>
        <taxon>Chordata</taxon>
        <taxon>Craniata</taxon>
        <taxon>Vertebrata</taxon>
        <taxon>Euteleostomi</taxon>
        <taxon>Archelosauria</taxon>
        <taxon>Testudinata</taxon>
        <taxon>Testudines</taxon>
        <taxon>Cryptodira</taxon>
        <taxon>Durocryptodira</taxon>
        <taxon>Testudinoidea</taxon>
        <taxon>Emydidae</taxon>
        <taxon>Terrapene</taxon>
    </lineage>
</organism>
<evidence type="ECO:0000256" key="1">
    <source>
        <dbReference type="ARBA" id="ARBA00004401"/>
    </source>
</evidence>
<reference evidence="4" key="1">
    <citation type="submission" date="2025-08" db="UniProtKB">
        <authorList>
            <consortium name="Ensembl"/>
        </authorList>
    </citation>
    <scope>IDENTIFICATION</scope>
</reference>
<dbReference type="SUPFAM" id="SSF56436">
    <property type="entry name" value="C-type lectin-like"/>
    <property type="match status" value="1"/>
</dbReference>
<proteinExistence type="predicted"/>
<evidence type="ECO:0000313" key="4">
    <source>
        <dbReference type="Ensembl" id="ENSTMTP00000014348.1"/>
    </source>
</evidence>
<keyword evidence="2" id="KW-0430">Lectin</keyword>
<dbReference type="Proteomes" id="UP000472274">
    <property type="component" value="Unplaced"/>
</dbReference>
<dbReference type="InterPro" id="IPR016187">
    <property type="entry name" value="CTDL_fold"/>
</dbReference>
<dbReference type="PROSITE" id="PS50041">
    <property type="entry name" value="C_TYPE_LECTIN_2"/>
    <property type="match status" value="1"/>
</dbReference>
<reference evidence="4" key="2">
    <citation type="submission" date="2025-09" db="UniProtKB">
        <authorList>
            <consortium name="Ensembl"/>
        </authorList>
    </citation>
    <scope>IDENTIFICATION</scope>
</reference>
<evidence type="ECO:0000259" key="3">
    <source>
        <dbReference type="PROSITE" id="PS50041"/>
    </source>
</evidence>
<dbReference type="InterPro" id="IPR033992">
    <property type="entry name" value="NKR-like_CTLD"/>
</dbReference>
<accession>A0A674J189</accession>
<dbReference type="InParanoid" id="A0A674J189"/>
<keyword evidence="5" id="KW-1185">Reference proteome</keyword>
<dbReference type="Ensembl" id="ENSTMTT00000014838.1">
    <property type="protein sequence ID" value="ENSTMTP00000014348.1"/>
    <property type="gene ID" value="ENSTMTG00000010431.1"/>
</dbReference>
<dbReference type="InterPro" id="IPR016186">
    <property type="entry name" value="C-type_lectin-like/link_sf"/>
</dbReference>
<dbReference type="PANTHER" id="PTHR45710:SF15">
    <property type="entry name" value="C-TYPE LECTIN DOMAIN FAMILY 2 MEMBER B"/>
    <property type="match status" value="1"/>
</dbReference>
<sequence length="172" mass="19291">MHPHALGFLQLLEAGSLNNCPVLFIPSEASGSSHCQRQDTELHGSLPGTQSLVVSSRPCPNHATTTCPVNWIGSQGKTYPWKCYYFSKVDGDWNSSQRNCSSLGASLATVDTREEKEFMLHYKGRSETWIGLTRDQADKPWKWVNDTPFNDHYMTYASWESAPLTPTGLFVF</sequence>
<dbReference type="InterPro" id="IPR050828">
    <property type="entry name" value="C-type_lectin/matrix_domain"/>
</dbReference>
<dbReference type="GO" id="GO:0030246">
    <property type="term" value="F:carbohydrate binding"/>
    <property type="evidence" value="ECO:0007669"/>
    <property type="project" value="UniProtKB-KW"/>
</dbReference>
<feature type="domain" description="C-type lectin" evidence="3">
    <location>
        <begin position="79"/>
        <end position="163"/>
    </location>
</feature>
<comment type="subcellular location">
    <subcellularLocation>
        <location evidence="1">Cell membrane</location>
        <topology evidence="1">Single-pass type II membrane protein</topology>
    </subcellularLocation>
</comment>
<dbReference type="AlphaFoldDB" id="A0A674J189"/>
<evidence type="ECO:0000256" key="2">
    <source>
        <dbReference type="ARBA" id="ARBA00022734"/>
    </source>
</evidence>
<protein>
    <recommendedName>
        <fullName evidence="3">C-type lectin domain-containing protein</fullName>
    </recommendedName>
</protein>